<dbReference type="HOGENOM" id="CLU_666819_0_0_0"/>
<dbReference type="InterPro" id="IPR036869">
    <property type="entry name" value="J_dom_sf"/>
</dbReference>
<dbReference type="Gene3D" id="1.10.287.110">
    <property type="entry name" value="DnaJ domain"/>
    <property type="match status" value="1"/>
</dbReference>
<gene>
    <name evidence="3" type="ordered locus">Rcas_0258</name>
</gene>
<dbReference type="AlphaFoldDB" id="A7NG04"/>
<dbReference type="Gene3D" id="2.60.120.560">
    <property type="entry name" value="Exo-inulinase, domain 1"/>
    <property type="match status" value="1"/>
</dbReference>
<dbReference type="SUPFAM" id="SSF46565">
    <property type="entry name" value="Chaperone J-domain"/>
    <property type="match status" value="1"/>
</dbReference>
<dbReference type="PROSITE" id="PS50076">
    <property type="entry name" value="DNAJ_2"/>
    <property type="match status" value="1"/>
</dbReference>
<feature type="domain" description="J" evidence="2">
    <location>
        <begin position="14"/>
        <end position="84"/>
    </location>
</feature>
<organism evidence="3 4">
    <name type="scientific">Roseiflexus castenholzii (strain DSM 13941 / HLO8)</name>
    <dbReference type="NCBI Taxonomy" id="383372"/>
    <lineage>
        <taxon>Bacteria</taxon>
        <taxon>Bacillati</taxon>
        <taxon>Chloroflexota</taxon>
        <taxon>Chloroflexia</taxon>
        <taxon>Chloroflexales</taxon>
        <taxon>Roseiflexineae</taxon>
        <taxon>Roseiflexaceae</taxon>
        <taxon>Roseiflexus</taxon>
    </lineage>
</organism>
<keyword evidence="3" id="KW-0346">Stress response</keyword>
<dbReference type="CDD" id="cd06257">
    <property type="entry name" value="DnaJ"/>
    <property type="match status" value="1"/>
</dbReference>
<dbReference type="EMBL" id="CP000804">
    <property type="protein sequence ID" value="ABU56391.1"/>
    <property type="molecule type" value="Genomic_DNA"/>
</dbReference>
<dbReference type="eggNOG" id="COG0484">
    <property type="taxonomic scope" value="Bacteria"/>
</dbReference>
<dbReference type="PANTHER" id="PTHR24074">
    <property type="entry name" value="CO-CHAPERONE PROTEIN DJLA"/>
    <property type="match status" value="1"/>
</dbReference>
<accession>A7NG04</accession>
<evidence type="ECO:0000259" key="2">
    <source>
        <dbReference type="PROSITE" id="PS50076"/>
    </source>
</evidence>
<dbReference type="InterPro" id="IPR001623">
    <property type="entry name" value="DnaJ_domain"/>
</dbReference>
<feature type="compositionally biased region" description="Low complexity" evidence="1">
    <location>
        <begin position="211"/>
        <end position="239"/>
    </location>
</feature>
<sequence length="451" mass="50486">MPHGVPVYDFEEFDFYELLGVSRSASPEEIKRAYRREIARYHPDRFVNASPEDLEYARRRSQLLTEAYATLSNPSARNAYNLDRRRQVARRPSRTTPPPPTQRDHQAELYQQARDHLDAGRFVQAIAALRQLHRINPFYRDSAELLADAERRLRDRTTGRRSGVSPVRQRRLILVTGVAAVIVLMSGSVWWLRTQYAPRSADAGAGVVATPATAPSQTPVEPTPTVLSPTVPSVRTTPPLTQPIPEVTVAPPTQTTRAPLLPPTPSPLPPSLEAEGAVILRDDTFTTGWASVRRTDWSVGPRDERYRITAEAQVGVIWSYRSVPNSDVRMKVDVEVIEGEGGVILRFRNEQNYLIFMVAPQTGSFRLEHMRNGTLALMAGGTRDDLRFPDGRFRLDVRLSSEQVRIAVNGQVVVETDVPALPATSRFGLAVAARDTRSEAWFDNLEIRALP</sequence>
<feature type="region of interest" description="Disordered" evidence="1">
    <location>
        <begin position="211"/>
        <end position="255"/>
    </location>
</feature>
<dbReference type="InterPro" id="IPR050817">
    <property type="entry name" value="DjlA_DnaK_co-chaperone"/>
</dbReference>
<feature type="region of interest" description="Disordered" evidence="1">
    <location>
        <begin position="75"/>
        <end position="106"/>
    </location>
</feature>
<dbReference type="PRINTS" id="PR00625">
    <property type="entry name" value="JDOMAIN"/>
</dbReference>
<reference evidence="3 4" key="1">
    <citation type="submission" date="2007-08" db="EMBL/GenBank/DDBJ databases">
        <title>Complete sequence of Roseiflexus castenholzii DSM 13941.</title>
        <authorList>
            <consortium name="US DOE Joint Genome Institute"/>
            <person name="Copeland A."/>
            <person name="Lucas S."/>
            <person name="Lapidus A."/>
            <person name="Barry K."/>
            <person name="Glavina del Rio T."/>
            <person name="Dalin E."/>
            <person name="Tice H."/>
            <person name="Pitluck S."/>
            <person name="Thompson L.S."/>
            <person name="Brettin T."/>
            <person name="Bruce D."/>
            <person name="Detter J.C."/>
            <person name="Han C."/>
            <person name="Tapia R."/>
            <person name="Schmutz J."/>
            <person name="Larimer F."/>
            <person name="Land M."/>
            <person name="Hauser L."/>
            <person name="Kyrpides N."/>
            <person name="Mikhailova N."/>
            <person name="Bryant D.A."/>
            <person name="Hanada S."/>
            <person name="Tsukatani Y."/>
            <person name="Richardson P."/>
        </authorList>
    </citation>
    <scope>NUCLEOTIDE SEQUENCE [LARGE SCALE GENOMIC DNA]</scope>
    <source>
        <strain evidence="4">DSM 13941 / HLO8</strain>
    </source>
</reference>
<dbReference type="STRING" id="383372.Rcas_0258"/>
<evidence type="ECO:0000313" key="3">
    <source>
        <dbReference type="EMBL" id="ABU56391.1"/>
    </source>
</evidence>
<evidence type="ECO:0000313" key="4">
    <source>
        <dbReference type="Proteomes" id="UP000000263"/>
    </source>
</evidence>
<dbReference type="SMART" id="SM00271">
    <property type="entry name" value="DnaJ"/>
    <property type="match status" value="1"/>
</dbReference>
<evidence type="ECO:0000256" key="1">
    <source>
        <dbReference type="SAM" id="MobiDB-lite"/>
    </source>
</evidence>
<dbReference type="KEGG" id="rca:Rcas_0258"/>
<proteinExistence type="predicted"/>
<dbReference type="Pfam" id="PF00226">
    <property type="entry name" value="DnaJ"/>
    <property type="match status" value="1"/>
</dbReference>
<protein>
    <submittedName>
        <fullName evidence="3">Heat shock protein DnaJ domain protein</fullName>
    </submittedName>
</protein>
<keyword evidence="4" id="KW-1185">Reference proteome</keyword>
<dbReference type="Proteomes" id="UP000000263">
    <property type="component" value="Chromosome"/>
</dbReference>
<name>A7NG04_ROSCS</name>